<evidence type="ECO:0000256" key="5">
    <source>
        <dbReference type="ARBA" id="ARBA00022723"/>
    </source>
</evidence>
<keyword evidence="8" id="KW-0067">ATP-binding</keyword>
<organism evidence="16 17">
    <name type="scientific">Futiania mangrovi</name>
    <dbReference type="NCBI Taxonomy" id="2959716"/>
    <lineage>
        <taxon>Bacteria</taxon>
        <taxon>Pseudomonadati</taxon>
        <taxon>Pseudomonadota</taxon>
        <taxon>Alphaproteobacteria</taxon>
        <taxon>Futianiales</taxon>
        <taxon>Futianiaceae</taxon>
        <taxon>Futiania</taxon>
    </lineage>
</organism>
<dbReference type="EC" id="2.7.1.40" evidence="3 12"/>
<evidence type="ECO:0000259" key="14">
    <source>
        <dbReference type="Pfam" id="PF00224"/>
    </source>
</evidence>
<dbReference type="GO" id="GO:0005524">
    <property type="term" value="F:ATP binding"/>
    <property type="evidence" value="ECO:0007669"/>
    <property type="project" value="UniProtKB-KW"/>
</dbReference>
<dbReference type="SUPFAM" id="SSF52935">
    <property type="entry name" value="PK C-terminal domain-like"/>
    <property type="match status" value="1"/>
</dbReference>
<dbReference type="Gene3D" id="3.40.1380.20">
    <property type="entry name" value="Pyruvate kinase, C-terminal domain"/>
    <property type="match status" value="1"/>
</dbReference>
<evidence type="ECO:0000313" key="17">
    <source>
        <dbReference type="Proteomes" id="UP001055804"/>
    </source>
</evidence>
<keyword evidence="7 13" id="KW-0418">Kinase</keyword>
<dbReference type="NCBIfam" id="TIGR01064">
    <property type="entry name" value="pyruv_kin"/>
    <property type="match status" value="1"/>
</dbReference>
<comment type="similarity">
    <text evidence="2 13">Belongs to the pyruvate kinase family.</text>
</comment>
<keyword evidence="4 13" id="KW-0808">Transferase</keyword>
<evidence type="ECO:0000256" key="9">
    <source>
        <dbReference type="ARBA" id="ARBA00022842"/>
    </source>
</evidence>
<evidence type="ECO:0000256" key="11">
    <source>
        <dbReference type="ARBA" id="ARBA00023317"/>
    </source>
</evidence>
<dbReference type="InterPro" id="IPR036918">
    <property type="entry name" value="Pyrv_Knase_C_sf"/>
</dbReference>
<keyword evidence="10 13" id="KW-0324">Glycolysis</keyword>
<evidence type="ECO:0000256" key="6">
    <source>
        <dbReference type="ARBA" id="ARBA00022741"/>
    </source>
</evidence>
<dbReference type="InterPro" id="IPR015795">
    <property type="entry name" value="Pyrv_Knase_C"/>
</dbReference>
<dbReference type="GO" id="GO:0016301">
    <property type="term" value="F:kinase activity"/>
    <property type="evidence" value="ECO:0007669"/>
    <property type="project" value="UniProtKB-KW"/>
</dbReference>
<comment type="catalytic activity">
    <reaction evidence="13">
        <text>pyruvate + ATP = phosphoenolpyruvate + ADP + H(+)</text>
        <dbReference type="Rhea" id="RHEA:18157"/>
        <dbReference type="ChEBI" id="CHEBI:15361"/>
        <dbReference type="ChEBI" id="CHEBI:15378"/>
        <dbReference type="ChEBI" id="CHEBI:30616"/>
        <dbReference type="ChEBI" id="CHEBI:58702"/>
        <dbReference type="ChEBI" id="CHEBI:456216"/>
        <dbReference type="EC" id="2.7.1.40"/>
    </reaction>
</comment>
<evidence type="ECO:0000256" key="12">
    <source>
        <dbReference type="NCBIfam" id="TIGR01064"/>
    </source>
</evidence>
<dbReference type="Proteomes" id="UP001055804">
    <property type="component" value="Unassembled WGS sequence"/>
</dbReference>
<evidence type="ECO:0000256" key="1">
    <source>
        <dbReference type="ARBA" id="ARBA00004997"/>
    </source>
</evidence>
<evidence type="ECO:0000313" key="16">
    <source>
        <dbReference type="EMBL" id="MCP1334841.1"/>
    </source>
</evidence>
<dbReference type="PANTHER" id="PTHR11817">
    <property type="entry name" value="PYRUVATE KINASE"/>
    <property type="match status" value="1"/>
</dbReference>
<dbReference type="Gene3D" id="3.20.20.60">
    <property type="entry name" value="Phosphoenolpyruvate-binding domains"/>
    <property type="match status" value="1"/>
</dbReference>
<dbReference type="InterPro" id="IPR040442">
    <property type="entry name" value="Pyrv_kinase-like_dom_sf"/>
</dbReference>
<dbReference type="Pfam" id="PF02887">
    <property type="entry name" value="PK_C"/>
    <property type="match status" value="1"/>
</dbReference>
<dbReference type="InterPro" id="IPR015793">
    <property type="entry name" value="Pyrv_Knase_brl"/>
</dbReference>
<feature type="domain" description="Pyruvate kinase barrel" evidence="14">
    <location>
        <begin position="5"/>
        <end position="322"/>
    </location>
</feature>
<evidence type="ECO:0000256" key="10">
    <source>
        <dbReference type="ARBA" id="ARBA00023152"/>
    </source>
</evidence>
<protein>
    <recommendedName>
        <fullName evidence="3 12">Pyruvate kinase</fullName>
        <ecNumber evidence="3 12">2.7.1.40</ecNumber>
    </recommendedName>
</protein>
<dbReference type="FunFam" id="2.40.33.10:FF:000001">
    <property type="entry name" value="Pyruvate kinase"/>
    <property type="match status" value="1"/>
</dbReference>
<dbReference type="Gene3D" id="2.40.33.10">
    <property type="entry name" value="PK beta-barrel domain-like"/>
    <property type="match status" value="1"/>
</dbReference>
<dbReference type="SUPFAM" id="SSF51621">
    <property type="entry name" value="Phosphoenolpyruvate/pyruvate domain"/>
    <property type="match status" value="1"/>
</dbReference>
<dbReference type="NCBIfam" id="NF004978">
    <property type="entry name" value="PRK06354.1"/>
    <property type="match status" value="1"/>
</dbReference>
<sequence>MYRRRSLKILATLGPATSTPEAIAALVEAGADAFRLNMSHGTHEGVAKLHAAIRQVEAEKGHPIGILADLQGPKLRIGKVASGEAMLEEGAHLRLDLDTAPGDARRLPLPHPEIFKALEAGATLLLNDGKIRLRVIEAGDGFAETEIVVGGPISNNKGVNVPDAVLPVAALSDKDRRDLDFAANLGVDWIALSFVQRPEDVAEAKKLTAGRAALMAKIEKPAAVARIDEILEVADGLMVARGDLGVEMPLEKVPGIQKSLIRLARHAGKPVVVATQMLESMIENPVPTRAEVSDVAGAVYDGADAVMLSAESAVGAYPVEAVSTMDRVARSVEGDSAYRSAIHSLETAPEATSADAITAAARQVAETIGAAAIVCYTKSGSTGLRAARERPAVPIVCLTPLMETARRLALVWGLHCVLTDDAENFRDMVVRASRIVQDQGFAEKRQRIVITAGVPFGTPGATNILRIAQVGSPRGIVTD</sequence>
<dbReference type="SUPFAM" id="SSF50800">
    <property type="entry name" value="PK beta-barrel domain-like"/>
    <property type="match status" value="1"/>
</dbReference>
<dbReference type="InterPro" id="IPR011037">
    <property type="entry name" value="Pyrv_Knase-like_insert_dom_sf"/>
</dbReference>
<name>A0A9J6P9D5_9PROT</name>
<dbReference type="AlphaFoldDB" id="A0A9J6P9D5"/>
<evidence type="ECO:0000259" key="15">
    <source>
        <dbReference type="Pfam" id="PF02887"/>
    </source>
</evidence>
<evidence type="ECO:0000256" key="3">
    <source>
        <dbReference type="ARBA" id="ARBA00012142"/>
    </source>
</evidence>
<dbReference type="Pfam" id="PF00224">
    <property type="entry name" value="PK"/>
    <property type="match status" value="1"/>
</dbReference>
<evidence type="ECO:0000256" key="13">
    <source>
        <dbReference type="RuleBase" id="RU000504"/>
    </source>
</evidence>
<dbReference type="GO" id="GO:0030955">
    <property type="term" value="F:potassium ion binding"/>
    <property type="evidence" value="ECO:0007669"/>
    <property type="project" value="UniProtKB-UniRule"/>
</dbReference>
<proteinExistence type="inferred from homology"/>
<dbReference type="InterPro" id="IPR015813">
    <property type="entry name" value="Pyrv/PenolPyrv_kinase-like_dom"/>
</dbReference>
<dbReference type="GO" id="GO:0000287">
    <property type="term" value="F:magnesium ion binding"/>
    <property type="evidence" value="ECO:0007669"/>
    <property type="project" value="UniProtKB-UniRule"/>
</dbReference>
<evidence type="ECO:0000256" key="4">
    <source>
        <dbReference type="ARBA" id="ARBA00022679"/>
    </source>
</evidence>
<reference evidence="16" key="1">
    <citation type="submission" date="2022-06" db="EMBL/GenBank/DDBJ databases">
        <title>Isolation and Genomics of Futiania mangrovii gen. nov., sp. nov., a Rare and Metabolically-versatile member in the Class Alphaproteobacteria.</title>
        <authorList>
            <person name="Liu L."/>
            <person name="Huang W.-C."/>
            <person name="Pan J."/>
            <person name="Li J."/>
            <person name="Huang Y."/>
            <person name="Du H."/>
            <person name="Liu Y."/>
            <person name="Li M."/>
        </authorList>
    </citation>
    <scope>NUCLEOTIDE SEQUENCE</scope>
    <source>
        <strain evidence="16">FT118</strain>
    </source>
</reference>
<gene>
    <name evidence="16" type="primary">pyk</name>
    <name evidence="16" type="ORF">NJQ99_00285</name>
</gene>
<dbReference type="PRINTS" id="PR01050">
    <property type="entry name" value="PYRUVTKNASE"/>
</dbReference>
<dbReference type="InterPro" id="IPR001697">
    <property type="entry name" value="Pyr_Knase"/>
</dbReference>
<keyword evidence="17" id="KW-1185">Reference proteome</keyword>
<keyword evidence="11 16" id="KW-0670">Pyruvate</keyword>
<dbReference type="EMBL" id="JAMZFT010000001">
    <property type="protein sequence ID" value="MCP1334841.1"/>
    <property type="molecule type" value="Genomic_DNA"/>
</dbReference>
<evidence type="ECO:0000256" key="2">
    <source>
        <dbReference type="ARBA" id="ARBA00008663"/>
    </source>
</evidence>
<feature type="domain" description="Pyruvate kinase C-terminal" evidence="15">
    <location>
        <begin position="355"/>
        <end position="467"/>
    </location>
</feature>
<keyword evidence="5" id="KW-0479">Metal-binding</keyword>
<dbReference type="NCBIfam" id="NF004886">
    <property type="entry name" value="PRK06247.1"/>
    <property type="match status" value="1"/>
</dbReference>
<dbReference type="GO" id="GO:0004743">
    <property type="term" value="F:pyruvate kinase activity"/>
    <property type="evidence" value="ECO:0007669"/>
    <property type="project" value="UniProtKB-UniRule"/>
</dbReference>
<keyword evidence="6" id="KW-0547">Nucleotide-binding</keyword>
<dbReference type="RefSeq" id="WP_269330807.1">
    <property type="nucleotide sequence ID" value="NZ_JAMZFT010000001.1"/>
</dbReference>
<dbReference type="InterPro" id="IPR015806">
    <property type="entry name" value="Pyrv_Knase_insert_dom_sf"/>
</dbReference>
<evidence type="ECO:0000256" key="8">
    <source>
        <dbReference type="ARBA" id="ARBA00022840"/>
    </source>
</evidence>
<comment type="caution">
    <text evidence="16">The sequence shown here is derived from an EMBL/GenBank/DDBJ whole genome shotgun (WGS) entry which is preliminary data.</text>
</comment>
<dbReference type="NCBIfam" id="NF004491">
    <property type="entry name" value="PRK05826.1"/>
    <property type="match status" value="1"/>
</dbReference>
<comment type="pathway">
    <text evidence="1 13">Carbohydrate degradation; glycolysis; pyruvate from D-glyceraldehyde 3-phosphate: step 5/5.</text>
</comment>
<evidence type="ECO:0000256" key="7">
    <source>
        <dbReference type="ARBA" id="ARBA00022777"/>
    </source>
</evidence>
<keyword evidence="9 13" id="KW-0460">Magnesium</keyword>
<accession>A0A9J6P9D5</accession>